<keyword evidence="2" id="KW-1185">Reference proteome</keyword>
<reference evidence="1" key="2">
    <citation type="submission" date="2020-11" db="EMBL/GenBank/DDBJ databases">
        <authorList>
            <consortium name="DOE Joint Genome Institute"/>
            <person name="Kuo A."/>
            <person name="Miyauchi S."/>
            <person name="Kiss E."/>
            <person name="Drula E."/>
            <person name="Kohler A."/>
            <person name="Sanchez-Garcia M."/>
            <person name="Andreopoulos B."/>
            <person name="Barry K.W."/>
            <person name="Bonito G."/>
            <person name="Buee M."/>
            <person name="Carver A."/>
            <person name="Chen C."/>
            <person name="Cichocki N."/>
            <person name="Clum A."/>
            <person name="Culley D."/>
            <person name="Crous P.W."/>
            <person name="Fauchery L."/>
            <person name="Girlanda M."/>
            <person name="Hayes R."/>
            <person name="Keri Z."/>
            <person name="Labutti K."/>
            <person name="Lipzen A."/>
            <person name="Lombard V."/>
            <person name="Magnuson J."/>
            <person name="Maillard F."/>
            <person name="Morin E."/>
            <person name="Murat C."/>
            <person name="Nolan M."/>
            <person name="Ohm R."/>
            <person name="Pangilinan J."/>
            <person name="Pereira M."/>
            <person name="Perotto S."/>
            <person name="Peter M."/>
            <person name="Riley R."/>
            <person name="Sitrit Y."/>
            <person name="Stielow B."/>
            <person name="Szollosi G."/>
            <person name="Zifcakova L."/>
            <person name="Stursova M."/>
            <person name="Spatafora J.W."/>
            <person name="Tedersoo L."/>
            <person name="Vaario L.-M."/>
            <person name="Yamada A."/>
            <person name="Yan M."/>
            <person name="Wang P."/>
            <person name="Xu J."/>
            <person name="Bruns T."/>
            <person name="Baldrian P."/>
            <person name="Vilgalys R."/>
            <person name="Henrissat B."/>
            <person name="Grigoriev I.V."/>
            <person name="Hibbett D."/>
            <person name="Nagy L.G."/>
            <person name="Martin F.M."/>
        </authorList>
    </citation>
    <scope>NUCLEOTIDE SEQUENCE</scope>
    <source>
        <strain evidence="1">UH-Tt-Lm1</strain>
    </source>
</reference>
<accession>A0A9P6HNJ1</accession>
<protein>
    <submittedName>
        <fullName evidence="1">Uncharacterized protein</fullName>
    </submittedName>
</protein>
<name>A0A9P6HNJ1_9AGAM</name>
<gene>
    <name evidence="1" type="ORF">BJ322DRAFT_1018009</name>
</gene>
<reference evidence="1" key="1">
    <citation type="journal article" date="2020" name="Nat. Commun.">
        <title>Large-scale genome sequencing of mycorrhizal fungi provides insights into the early evolution of symbiotic traits.</title>
        <authorList>
            <person name="Miyauchi S."/>
            <person name="Kiss E."/>
            <person name="Kuo A."/>
            <person name="Drula E."/>
            <person name="Kohler A."/>
            <person name="Sanchez-Garcia M."/>
            <person name="Morin E."/>
            <person name="Andreopoulos B."/>
            <person name="Barry K.W."/>
            <person name="Bonito G."/>
            <person name="Buee M."/>
            <person name="Carver A."/>
            <person name="Chen C."/>
            <person name="Cichocki N."/>
            <person name="Clum A."/>
            <person name="Culley D."/>
            <person name="Crous P.W."/>
            <person name="Fauchery L."/>
            <person name="Girlanda M."/>
            <person name="Hayes R.D."/>
            <person name="Keri Z."/>
            <person name="LaButti K."/>
            <person name="Lipzen A."/>
            <person name="Lombard V."/>
            <person name="Magnuson J."/>
            <person name="Maillard F."/>
            <person name="Murat C."/>
            <person name="Nolan M."/>
            <person name="Ohm R.A."/>
            <person name="Pangilinan J."/>
            <person name="Pereira M.F."/>
            <person name="Perotto S."/>
            <person name="Peter M."/>
            <person name="Pfister S."/>
            <person name="Riley R."/>
            <person name="Sitrit Y."/>
            <person name="Stielow J.B."/>
            <person name="Szollosi G."/>
            <person name="Zifcakova L."/>
            <person name="Stursova M."/>
            <person name="Spatafora J.W."/>
            <person name="Tedersoo L."/>
            <person name="Vaario L.M."/>
            <person name="Yamada A."/>
            <person name="Yan M."/>
            <person name="Wang P."/>
            <person name="Xu J."/>
            <person name="Bruns T."/>
            <person name="Baldrian P."/>
            <person name="Vilgalys R."/>
            <person name="Dunand C."/>
            <person name="Henrissat B."/>
            <person name="Grigoriev I.V."/>
            <person name="Hibbett D."/>
            <person name="Nagy L.G."/>
            <person name="Martin F.M."/>
        </authorList>
    </citation>
    <scope>NUCLEOTIDE SEQUENCE</scope>
    <source>
        <strain evidence="1">UH-Tt-Lm1</strain>
    </source>
</reference>
<dbReference type="EMBL" id="WIUZ02000003">
    <property type="protein sequence ID" value="KAF9789324.1"/>
    <property type="molecule type" value="Genomic_DNA"/>
</dbReference>
<sequence>MGVWEQMNQHQLSSDSAGFKVGECGLASSATFVTTDLFFTLLLHRPIFINTMSTNLASTTITNKLQSASREANMLTPERTHKVYPPESSTCNPQLTCSDACKPIDPYPVRQKDFFFHTPYLPFAKISCSNTAAYTCPCAPQYLDEIYPEEEQIRDQALDRMDDQANLWLPNMVFVNRCWASTIIHAQEEGNEFLRLYPHIE</sequence>
<evidence type="ECO:0000313" key="1">
    <source>
        <dbReference type="EMBL" id="KAF9789324.1"/>
    </source>
</evidence>
<dbReference type="AlphaFoldDB" id="A0A9P6HNJ1"/>
<proteinExistence type="predicted"/>
<dbReference type="Proteomes" id="UP000736335">
    <property type="component" value="Unassembled WGS sequence"/>
</dbReference>
<evidence type="ECO:0000313" key="2">
    <source>
        <dbReference type="Proteomes" id="UP000736335"/>
    </source>
</evidence>
<comment type="caution">
    <text evidence="1">The sequence shown here is derived from an EMBL/GenBank/DDBJ whole genome shotgun (WGS) entry which is preliminary data.</text>
</comment>
<organism evidence="1 2">
    <name type="scientific">Thelephora terrestris</name>
    <dbReference type="NCBI Taxonomy" id="56493"/>
    <lineage>
        <taxon>Eukaryota</taxon>
        <taxon>Fungi</taxon>
        <taxon>Dikarya</taxon>
        <taxon>Basidiomycota</taxon>
        <taxon>Agaricomycotina</taxon>
        <taxon>Agaricomycetes</taxon>
        <taxon>Thelephorales</taxon>
        <taxon>Thelephoraceae</taxon>
        <taxon>Thelephora</taxon>
    </lineage>
</organism>